<name>A0A0W8IG34_9MICC</name>
<proteinExistence type="predicted"/>
<keyword evidence="1" id="KW-0472">Membrane</keyword>
<evidence type="ECO:0000256" key="1">
    <source>
        <dbReference type="SAM" id="Phobius"/>
    </source>
</evidence>
<dbReference type="OrthoDB" id="4485518at2"/>
<keyword evidence="1" id="KW-1133">Transmembrane helix</keyword>
<reference evidence="3" key="1">
    <citation type="submission" date="2015-12" db="EMBL/GenBank/DDBJ databases">
        <authorList>
            <person name="Nair G.R."/>
            <person name="Kaur G."/>
            <person name="Mayilraj S."/>
        </authorList>
    </citation>
    <scope>NUCLEOTIDE SEQUENCE [LARGE SCALE GENOMIC DNA]</scope>
    <source>
        <strain evidence="3">CD08_7</strain>
    </source>
</reference>
<evidence type="ECO:0008006" key="4">
    <source>
        <dbReference type="Google" id="ProtNLM"/>
    </source>
</evidence>
<dbReference type="RefSeq" id="WP_058888588.1">
    <property type="nucleotide sequence ID" value="NZ_LQBM01000003.1"/>
</dbReference>
<evidence type="ECO:0000313" key="3">
    <source>
        <dbReference type="Proteomes" id="UP000054023"/>
    </source>
</evidence>
<sequence length="150" mass="16574">MKTKFWTGLVIVLLAIMLVGAGASAWRFLRVDDLYAQLIGGGAMLLVILGVWVLGRELFFGIGVERLGRTLEAEGGLPADTVERSAGGRANRAQADEQFKLYAAEAEAAPENWRSWFRLSIAYDIAGDRTRARKNMRRAIAMEKTSRTGR</sequence>
<keyword evidence="1" id="KW-0812">Transmembrane</keyword>
<keyword evidence="3" id="KW-1185">Reference proteome</keyword>
<evidence type="ECO:0000313" key="2">
    <source>
        <dbReference type="EMBL" id="KUG58905.1"/>
    </source>
</evidence>
<dbReference type="AlphaFoldDB" id="A0A0W8IG34"/>
<comment type="caution">
    <text evidence="2">The sequence shown here is derived from an EMBL/GenBank/DDBJ whole genome shotgun (WGS) entry which is preliminary data.</text>
</comment>
<dbReference type="STRING" id="317018.AVL63_02440"/>
<organism evidence="2 3">
    <name type="scientific">Nesterenkonia jeotgali</name>
    <dbReference type="NCBI Taxonomy" id="317018"/>
    <lineage>
        <taxon>Bacteria</taxon>
        <taxon>Bacillati</taxon>
        <taxon>Actinomycetota</taxon>
        <taxon>Actinomycetes</taxon>
        <taxon>Micrococcales</taxon>
        <taxon>Micrococcaceae</taxon>
        <taxon>Nesterenkonia</taxon>
    </lineage>
</organism>
<dbReference type="EMBL" id="LQBM01000003">
    <property type="protein sequence ID" value="KUG58905.1"/>
    <property type="molecule type" value="Genomic_DNA"/>
</dbReference>
<protein>
    <recommendedName>
        <fullName evidence="4">Tetratricopeptide repeat protein</fullName>
    </recommendedName>
</protein>
<feature type="transmembrane region" description="Helical" evidence="1">
    <location>
        <begin position="35"/>
        <end position="54"/>
    </location>
</feature>
<accession>A0A0W8IG34</accession>
<gene>
    <name evidence="2" type="ORF">AVL63_02440</name>
</gene>
<dbReference type="Proteomes" id="UP000054023">
    <property type="component" value="Unassembled WGS sequence"/>
</dbReference>